<proteinExistence type="predicted"/>
<feature type="domain" description="Cadherin C-terminal catenin-binding" evidence="2">
    <location>
        <begin position="53"/>
        <end position="97"/>
    </location>
</feature>
<dbReference type="EMBL" id="JAFJMO010000003">
    <property type="protein sequence ID" value="KAJ8282940.1"/>
    <property type="molecule type" value="Genomic_DNA"/>
</dbReference>
<sequence length="361" mass="39335">MEESHLSLLPLSVHHPQERIQLTSVCQCQGDSISTAVPHPRVDQILSGQTLPPSVHMEESSVMQGAQGVLVQNWPTVSSAAARFTPTHEAERVTFGNDRVTFPNVCRRLRRGRVEPRFSCPRALGVALAVVCVVTLLWTGALQPERELEQDAERIGGHGTKIPFRGHSALLPRLRRPWTVRRVYGRVQWFQTGVREGFAVMFADRILLPRRWSDRGPARLGVCECPPSPIDLLSGRKSYSRRLREYRQAPGPGTTQPGGAGPAPGAGGSGCGHLRTRAGPEHLPPLSGARGPVATRALIGSPWARRGRYSVSPPPLLSVLPVSSPVRTSCPVVSSACSSVQRERSPFGSETGTSFQRFLEL</sequence>
<evidence type="ECO:0000259" key="2">
    <source>
        <dbReference type="Pfam" id="PF15974"/>
    </source>
</evidence>
<dbReference type="InterPro" id="IPR031904">
    <property type="entry name" value="Cadherin_CBD"/>
</dbReference>
<organism evidence="3 4">
    <name type="scientific">Conger conger</name>
    <name type="common">Conger eel</name>
    <name type="synonym">Muraena conger</name>
    <dbReference type="NCBI Taxonomy" id="82655"/>
    <lineage>
        <taxon>Eukaryota</taxon>
        <taxon>Metazoa</taxon>
        <taxon>Chordata</taxon>
        <taxon>Craniata</taxon>
        <taxon>Vertebrata</taxon>
        <taxon>Euteleostomi</taxon>
        <taxon>Actinopterygii</taxon>
        <taxon>Neopterygii</taxon>
        <taxon>Teleostei</taxon>
        <taxon>Anguilliformes</taxon>
        <taxon>Congridae</taxon>
        <taxon>Conger</taxon>
    </lineage>
</organism>
<comment type="caution">
    <text evidence="3">The sequence shown here is derived from an EMBL/GenBank/DDBJ whole genome shotgun (WGS) entry which is preliminary data.</text>
</comment>
<evidence type="ECO:0000313" key="4">
    <source>
        <dbReference type="Proteomes" id="UP001152803"/>
    </source>
</evidence>
<dbReference type="AlphaFoldDB" id="A0A9Q1DW41"/>
<accession>A0A9Q1DW41</accession>
<gene>
    <name evidence="3" type="ORF">COCON_G00054590</name>
</gene>
<evidence type="ECO:0000256" key="1">
    <source>
        <dbReference type="SAM" id="MobiDB-lite"/>
    </source>
</evidence>
<protein>
    <recommendedName>
        <fullName evidence="2">Cadherin C-terminal catenin-binding domain-containing protein</fullName>
    </recommendedName>
</protein>
<feature type="region of interest" description="Disordered" evidence="1">
    <location>
        <begin position="247"/>
        <end position="290"/>
    </location>
</feature>
<name>A0A9Q1DW41_CONCO</name>
<keyword evidence="4" id="KW-1185">Reference proteome</keyword>
<reference evidence="3" key="1">
    <citation type="journal article" date="2023" name="Science">
        <title>Genome structures resolve the early diversification of teleost fishes.</title>
        <authorList>
            <person name="Parey E."/>
            <person name="Louis A."/>
            <person name="Montfort J."/>
            <person name="Bouchez O."/>
            <person name="Roques C."/>
            <person name="Iampietro C."/>
            <person name="Lluch J."/>
            <person name="Castinel A."/>
            <person name="Donnadieu C."/>
            <person name="Desvignes T."/>
            <person name="Floi Bucao C."/>
            <person name="Jouanno E."/>
            <person name="Wen M."/>
            <person name="Mejri S."/>
            <person name="Dirks R."/>
            <person name="Jansen H."/>
            <person name="Henkel C."/>
            <person name="Chen W.J."/>
            <person name="Zahm M."/>
            <person name="Cabau C."/>
            <person name="Klopp C."/>
            <person name="Thompson A.W."/>
            <person name="Robinson-Rechavi M."/>
            <person name="Braasch I."/>
            <person name="Lecointre G."/>
            <person name="Bobe J."/>
            <person name="Postlethwait J.H."/>
            <person name="Berthelot C."/>
            <person name="Roest Crollius H."/>
            <person name="Guiguen Y."/>
        </authorList>
    </citation>
    <scope>NUCLEOTIDE SEQUENCE</scope>
    <source>
        <strain evidence="3">Concon-B</strain>
    </source>
</reference>
<evidence type="ECO:0000313" key="3">
    <source>
        <dbReference type="EMBL" id="KAJ8282940.1"/>
    </source>
</evidence>
<feature type="compositionally biased region" description="Gly residues" evidence="1">
    <location>
        <begin position="256"/>
        <end position="271"/>
    </location>
</feature>
<dbReference type="Proteomes" id="UP001152803">
    <property type="component" value="Unassembled WGS sequence"/>
</dbReference>
<dbReference type="Pfam" id="PF15974">
    <property type="entry name" value="Cadherin_tail"/>
    <property type="match status" value="1"/>
</dbReference>